<dbReference type="GO" id="GO:0015297">
    <property type="term" value="F:antiporter activity"/>
    <property type="evidence" value="ECO:0007669"/>
    <property type="project" value="UniProtKB-KW"/>
</dbReference>
<dbReference type="PANTHER" id="PTHR43298:SF2">
    <property type="entry name" value="FMN_FAD EXPORTER YEEO-RELATED"/>
    <property type="match status" value="1"/>
</dbReference>
<keyword evidence="2" id="KW-0813">Transport</keyword>
<dbReference type="PIRSF" id="PIRSF006603">
    <property type="entry name" value="DinF"/>
    <property type="match status" value="1"/>
</dbReference>
<evidence type="ECO:0000256" key="6">
    <source>
        <dbReference type="ARBA" id="ARBA00022989"/>
    </source>
</evidence>
<keyword evidence="7" id="KW-0406">Ion transport</keyword>
<dbReference type="GO" id="GO:0005886">
    <property type="term" value="C:plasma membrane"/>
    <property type="evidence" value="ECO:0007669"/>
    <property type="project" value="UniProtKB-SubCell"/>
</dbReference>
<dbReference type="NCBIfam" id="TIGR00797">
    <property type="entry name" value="matE"/>
    <property type="match status" value="1"/>
</dbReference>
<evidence type="ECO:0000313" key="12">
    <source>
        <dbReference type="EMBL" id="MCT8974876.1"/>
    </source>
</evidence>
<dbReference type="GO" id="GO:0042910">
    <property type="term" value="F:xenobiotic transmembrane transporter activity"/>
    <property type="evidence" value="ECO:0007669"/>
    <property type="project" value="InterPro"/>
</dbReference>
<keyword evidence="6 11" id="KW-1133">Transmembrane helix</keyword>
<dbReference type="PANTHER" id="PTHR43298">
    <property type="entry name" value="MULTIDRUG RESISTANCE PROTEIN NORM-RELATED"/>
    <property type="match status" value="1"/>
</dbReference>
<keyword evidence="5 11" id="KW-0812">Transmembrane</keyword>
<feature type="transmembrane region" description="Helical" evidence="11">
    <location>
        <begin position="58"/>
        <end position="86"/>
    </location>
</feature>
<dbReference type="AlphaFoldDB" id="A0AAW5R3N6"/>
<feature type="transmembrane region" description="Helical" evidence="11">
    <location>
        <begin position="172"/>
        <end position="192"/>
    </location>
</feature>
<evidence type="ECO:0000256" key="8">
    <source>
        <dbReference type="ARBA" id="ARBA00023136"/>
    </source>
</evidence>
<feature type="transmembrane region" description="Helical" evidence="11">
    <location>
        <begin position="407"/>
        <end position="428"/>
    </location>
</feature>
<keyword evidence="8 11" id="KW-0472">Membrane</keyword>
<dbReference type="EMBL" id="JALIDZ010000016">
    <property type="protein sequence ID" value="MCT8974876.1"/>
    <property type="molecule type" value="Genomic_DNA"/>
</dbReference>
<evidence type="ECO:0000256" key="9">
    <source>
        <dbReference type="ARBA" id="ARBA00031636"/>
    </source>
</evidence>
<dbReference type="RefSeq" id="WP_261618463.1">
    <property type="nucleotide sequence ID" value="NZ_JALIDZ010000016.1"/>
</dbReference>
<comment type="caution">
    <text evidence="12">The sequence shown here is derived from an EMBL/GenBank/DDBJ whole genome shotgun (WGS) entry which is preliminary data.</text>
</comment>
<evidence type="ECO:0000256" key="10">
    <source>
        <dbReference type="SAM" id="MobiDB-lite"/>
    </source>
</evidence>
<evidence type="ECO:0000256" key="1">
    <source>
        <dbReference type="ARBA" id="ARBA00004429"/>
    </source>
</evidence>
<evidence type="ECO:0000256" key="3">
    <source>
        <dbReference type="ARBA" id="ARBA00022449"/>
    </source>
</evidence>
<evidence type="ECO:0000256" key="2">
    <source>
        <dbReference type="ARBA" id="ARBA00022448"/>
    </source>
</evidence>
<accession>A0AAW5R3N6</accession>
<evidence type="ECO:0000256" key="7">
    <source>
        <dbReference type="ARBA" id="ARBA00023065"/>
    </source>
</evidence>
<organism evidence="12 13">
    <name type="scientific">Microbaculum marinisediminis</name>
    <dbReference type="NCBI Taxonomy" id="2931392"/>
    <lineage>
        <taxon>Bacteria</taxon>
        <taxon>Pseudomonadati</taxon>
        <taxon>Pseudomonadota</taxon>
        <taxon>Alphaproteobacteria</taxon>
        <taxon>Hyphomicrobiales</taxon>
        <taxon>Tepidamorphaceae</taxon>
        <taxon>Microbaculum</taxon>
    </lineage>
</organism>
<dbReference type="InterPro" id="IPR002528">
    <property type="entry name" value="MATE_fam"/>
</dbReference>
<feature type="transmembrane region" description="Helical" evidence="11">
    <location>
        <begin position="204"/>
        <end position="228"/>
    </location>
</feature>
<feature type="transmembrane region" description="Helical" evidence="11">
    <location>
        <begin position="144"/>
        <end position="165"/>
    </location>
</feature>
<protein>
    <recommendedName>
        <fullName evidence="9">Multidrug-efflux transporter</fullName>
    </recommendedName>
</protein>
<sequence length="472" mass="49239">MTQAADPIMNAAPPSPETGRSEVAASMSIALPLALTNLGNIAINTTDVVMVGWLGAEALAAGMLGFTLIFLFLLGGIGLTSSVPALTAQAHGSGDARAVRRPIRQGLWASVLYSAPAIAVLMHGEWILLMLGQDPTASRLAGEYLAYAAWSLPFILGVMVLRALLATLDRAAVIVWITGSGIILNAAINYGLIFGNWGLPRLEIVGAGVATTATSAVGFTIIAIYVVTHPAIRGYHVFRRLWIADFERLKAIVRLGAPIALTALLEEGLFAASTLMVGWLGPLTLAGHTIALQCTAVAFMIPLGISQAGTVRVGIAAGRRDSRAIGRAGWTAMTLGLAVMLIAALAYWVIPEPLARQFLDASDPDAGAVLAIAVSLLGVAAFFQLFDGIQVVGLGILRGLNDTRVPLAYAAFGYWVCGAPLAYVLGFVFGYGAVGIWIGFIVGLGAVAALSLARFSARDRNGLVEKFVAVHA</sequence>
<keyword evidence="13" id="KW-1185">Reference proteome</keyword>
<gene>
    <name evidence="12" type="ORF">MUB46_23710</name>
</gene>
<feature type="transmembrane region" description="Helical" evidence="11">
    <location>
        <begin position="285"/>
        <end position="305"/>
    </location>
</feature>
<feature type="transmembrane region" description="Helical" evidence="11">
    <location>
        <begin position="368"/>
        <end position="386"/>
    </location>
</feature>
<feature type="transmembrane region" description="Helical" evidence="11">
    <location>
        <begin position="325"/>
        <end position="348"/>
    </location>
</feature>
<comment type="subcellular location">
    <subcellularLocation>
        <location evidence="1">Cell inner membrane</location>
        <topology evidence="1">Multi-pass membrane protein</topology>
    </subcellularLocation>
</comment>
<dbReference type="InterPro" id="IPR050222">
    <property type="entry name" value="MATE_MdtK"/>
</dbReference>
<evidence type="ECO:0000256" key="5">
    <source>
        <dbReference type="ARBA" id="ARBA00022692"/>
    </source>
</evidence>
<name>A0AAW5R3N6_9HYPH</name>
<reference evidence="12 13" key="1">
    <citation type="submission" date="2022-04" db="EMBL/GenBank/DDBJ databases">
        <authorList>
            <person name="Ye Y.-Q."/>
            <person name="Du Z.-J."/>
        </authorList>
    </citation>
    <scope>NUCLEOTIDE SEQUENCE [LARGE SCALE GENOMIC DNA]</scope>
    <source>
        <strain evidence="12 13">A6E488</strain>
    </source>
</reference>
<keyword evidence="3" id="KW-0050">Antiport</keyword>
<dbReference type="Proteomes" id="UP001320898">
    <property type="component" value="Unassembled WGS sequence"/>
</dbReference>
<dbReference type="GO" id="GO:0006811">
    <property type="term" value="P:monoatomic ion transport"/>
    <property type="evidence" value="ECO:0007669"/>
    <property type="project" value="UniProtKB-KW"/>
</dbReference>
<dbReference type="CDD" id="cd13131">
    <property type="entry name" value="MATE_NorM_like"/>
    <property type="match status" value="1"/>
</dbReference>
<feature type="region of interest" description="Disordered" evidence="10">
    <location>
        <begin position="1"/>
        <end position="20"/>
    </location>
</feature>
<dbReference type="Pfam" id="PF01554">
    <property type="entry name" value="MatE"/>
    <property type="match status" value="2"/>
</dbReference>
<feature type="transmembrane region" description="Helical" evidence="11">
    <location>
        <begin position="434"/>
        <end position="453"/>
    </location>
</feature>
<proteinExistence type="predicted"/>
<evidence type="ECO:0000313" key="13">
    <source>
        <dbReference type="Proteomes" id="UP001320898"/>
    </source>
</evidence>
<feature type="transmembrane region" description="Helical" evidence="11">
    <location>
        <begin position="107"/>
        <end position="132"/>
    </location>
</feature>
<evidence type="ECO:0000256" key="4">
    <source>
        <dbReference type="ARBA" id="ARBA00022475"/>
    </source>
</evidence>
<dbReference type="InterPro" id="IPR048279">
    <property type="entry name" value="MdtK-like"/>
</dbReference>
<keyword evidence="4" id="KW-1003">Cell membrane</keyword>
<evidence type="ECO:0000256" key="11">
    <source>
        <dbReference type="SAM" id="Phobius"/>
    </source>
</evidence>